<comment type="similarity">
    <text evidence="7">Belongs to the histone H1/H5 family.</text>
</comment>
<dbReference type="GO" id="GO:0003690">
    <property type="term" value="F:double-stranded DNA binding"/>
    <property type="evidence" value="ECO:0007669"/>
    <property type="project" value="TreeGrafter"/>
</dbReference>
<evidence type="ECO:0000256" key="7">
    <source>
        <dbReference type="RuleBase" id="RU003894"/>
    </source>
</evidence>
<dbReference type="GO" id="GO:0005634">
    <property type="term" value="C:nucleus"/>
    <property type="evidence" value="ECO:0007669"/>
    <property type="project" value="UniProtKB-SubCell"/>
</dbReference>
<dbReference type="InterPro" id="IPR005818">
    <property type="entry name" value="Histone_H1/H5_H15"/>
</dbReference>
<keyword evidence="4 7" id="KW-0158">Chromosome</keyword>
<keyword evidence="5 7" id="KW-0238">DNA-binding</keyword>
<accession>A0A8R2FE66</accession>
<dbReference type="InterPro" id="IPR005819">
    <property type="entry name" value="H1/H5"/>
</dbReference>
<comment type="subcellular location">
    <subcellularLocation>
        <location evidence="3">Chromosome</location>
    </subcellularLocation>
    <subcellularLocation>
        <location evidence="2 7">Nucleus</location>
    </subcellularLocation>
</comment>
<feature type="compositionally biased region" description="Basic residues" evidence="8">
    <location>
        <begin position="193"/>
        <end position="211"/>
    </location>
</feature>
<dbReference type="PANTHER" id="PTHR11467:SF20">
    <property type="entry name" value="H15 DOMAIN-CONTAINING PROTEIN-RELATED"/>
    <property type="match status" value="1"/>
</dbReference>
<reference evidence="10" key="2">
    <citation type="submission" date="2022-06" db="UniProtKB">
        <authorList>
            <consortium name="EnsemblMetazoa"/>
        </authorList>
    </citation>
    <scope>IDENTIFICATION</scope>
</reference>
<evidence type="ECO:0000259" key="9">
    <source>
        <dbReference type="PROSITE" id="PS51504"/>
    </source>
</evidence>
<dbReference type="SUPFAM" id="SSF46785">
    <property type="entry name" value="Winged helix' DNA-binding domain"/>
    <property type="match status" value="1"/>
</dbReference>
<evidence type="ECO:0000256" key="4">
    <source>
        <dbReference type="ARBA" id="ARBA00022454"/>
    </source>
</evidence>
<dbReference type="CDD" id="cd00073">
    <property type="entry name" value="H15"/>
    <property type="match status" value="1"/>
</dbReference>
<feature type="region of interest" description="Disordered" evidence="8">
    <location>
        <begin position="134"/>
        <end position="211"/>
    </location>
</feature>
<dbReference type="GO" id="GO:0000786">
    <property type="term" value="C:nucleosome"/>
    <property type="evidence" value="ECO:0007669"/>
    <property type="project" value="InterPro"/>
</dbReference>
<dbReference type="GeneID" id="103311944"/>
<dbReference type="GO" id="GO:0030261">
    <property type="term" value="P:chromosome condensation"/>
    <property type="evidence" value="ECO:0007669"/>
    <property type="project" value="TreeGrafter"/>
</dbReference>
<dbReference type="PANTHER" id="PTHR11467">
    <property type="entry name" value="HISTONE H1"/>
    <property type="match status" value="1"/>
</dbReference>
<keyword evidence="11" id="KW-1185">Reference proteome</keyword>
<dbReference type="InterPro" id="IPR036390">
    <property type="entry name" value="WH_DNA-bd_sf"/>
</dbReference>
<dbReference type="SMART" id="SM00526">
    <property type="entry name" value="H15"/>
    <property type="match status" value="1"/>
</dbReference>
<organism evidence="10 11">
    <name type="scientific">Acyrthosiphon pisum</name>
    <name type="common">Pea aphid</name>
    <dbReference type="NCBI Taxonomy" id="7029"/>
    <lineage>
        <taxon>Eukaryota</taxon>
        <taxon>Metazoa</taxon>
        <taxon>Ecdysozoa</taxon>
        <taxon>Arthropoda</taxon>
        <taxon>Hexapoda</taxon>
        <taxon>Insecta</taxon>
        <taxon>Pterygota</taxon>
        <taxon>Neoptera</taxon>
        <taxon>Paraneoptera</taxon>
        <taxon>Hemiptera</taxon>
        <taxon>Sternorrhyncha</taxon>
        <taxon>Aphidomorpha</taxon>
        <taxon>Aphidoidea</taxon>
        <taxon>Aphididae</taxon>
        <taxon>Macrosiphini</taxon>
        <taxon>Acyrthosiphon</taxon>
    </lineage>
</organism>
<feature type="compositionally biased region" description="Low complexity" evidence="8">
    <location>
        <begin position="134"/>
        <end position="146"/>
    </location>
</feature>
<dbReference type="KEGG" id="api:103311944"/>
<dbReference type="GO" id="GO:0030527">
    <property type="term" value="F:structural constituent of chromatin"/>
    <property type="evidence" value="ECO:0007669"/>
    <property type="project" value="InterPro"/>
</dbReference>
<dbReference type="PRINTS" id="PR00624">
    <property type="entry name" value="HISTONEH5"/>
</dbReference>
<evidence type="ECO:0000256" key="2">
    <source>
        <dbReference type="ARBA" id="ARBA00004123"/>
    </source>
</evidence>
<evidence type="ECO:0000256" key="3">
    <source>
        <dbReference type="ARBA" id="ARBA00004286"/>
    </source>
</evidence>
<dbReference type="AlphaFoldDB" id="A0A8R2FE66"/>
<dbReference type="Proteomes" id="UP000007819">
    <property type="component" value="Chromosome A3"/>
</dbReference>
<sequence>MASTATVPAASSVAPIAASTPKKTKTPTAKSAVAAPAHPSTAVMVIAAVKELNEKKGSSLPAIKKYMSTNYKVDSTKLAPFIRKFLKAAVVKGTLLQTNGTGAMGHFKLPVEVKKKPATVKKPSAAVVKRVVAAKKPTAKSSSSGTPKKRKVAAKKAPAAAEPAAKKPKAVTAAKPKKSLVKAKKVVAAPKPPKAKKVATAVKKTKTPKKK</sequence>
<evidence type="ECO:0000313" key="10">
    <source>
        <dbReference type="EnsemblMetazoa" id="XP_008190049.1"/>
    </source>
</evidence>
<keyword evidence="6 7" id="KW-0539">Nucleus</keyword>
<reference evidence="11" key="1">
    <citation type="submission" date="2010-06" db="EMBL/GenBank/DDBJ databases">
        <authorList>
            <person name="Jiang H."/>
            <person name="Abraham K."/>
            <person name="Ali S."/>
            <person name="Alsbrooks S.L."/>
            <person name="Anim B.N."/>
            <person name="Anosike U.S."/>
            <person name="Attaway T."/>
            <person name="Bandaranaike D.P."/>
            <person name="Battles P.K."/>
            <person name="Bell S.N."/>
            <person name="Bell A.V."/>
            <person name="Beltran B."/>
            <person name="Bickham C."/>
            <person name="Bustamante Y."/>
            <person name="Caleb T."/>
            <person name="Canada A."/>
            <person name="Cardenas V."/>
            <person name="Carter K."/>
            <person name="Chacko J."/>
            <person name="Chandrabose M.N."/>
            <person name="Chavez D."/>
            <person name="Chavez A."/>
            <person name="Chen L."/>
            <person name="Chu H.-S."/>
            <person name="Claassen K.J."/>
            <person name="Cockrell R."/>
            <person name="Collins M."/>
            <person name="Cooper J.A."/>
            <person name="Cree A."/>
            <person name="Curry S.M."/>
            <person name="Da Y."/>
            <person name="Dao M.D."/>
            <person name="Das B."/>
            <person name="Davila M.-L."/>
            <person name="Davy-Carroll L."/>
            <person name="Denson S."/>
            <person name="Dinh H."/>
            <person name="Ebong V.E."/>
            <person name="Edwards J.R."/>
            <person name="Egan A."/>
            <person name="El-Daye J."/>
            <person name="Escobedo L."/>
            <person name="Fernandez S."/>
            <person name="Fernando P.R."/>
            <person name="Flagg N."/>
            <person name="Forbes L.D."/>
            <person name="Fowler R.G."/>
            <person name="Fu Q."/>
            <person name="Gabisi R.A."/>
            <person name="Ganer J."/>
            <person name="Garbino Pronczuk A."/>
            <person name="Garcia R.M."/>
            <person name="Garner T."/>
            <person name="Garrett T.E."/>
            <person name="Gonzalez D.A."/>
            <person name="Hamid H."/>
            <person name="Hawkins E.S."/>
            <person name="Hirani K."/>
            <person name="Hogues M.E."/>
            <person name="Hollins B."/>
            <person name="Hsiao C.-H."/>
            <person name="Jabil R."/>
            <person name="James M.L."/>
            <person name="Jhangiani S.N."/>
            <person name="Johnson B."/>
            <person name="Johnson Q."/>
            <person name="Joshi V."/>
            <person name="Kalu J.B."/>
            <person name="Kam C."/>
            <person name="Kashfia A."/>
            <person name="Keebler J."/>
            <person name="Kisamo H."/>
            <person name="Kovar C.L."/>
            <person name="Lago L.A."/>
            <person name="Lai C.-Y."/>
            <person name="Laidlaw J."/>
            <person name="Lara F."/>
            <person name="Le T.-K."/>
            <person name="Lee S.L."/>
            <person name="Legall F.H."/>
            <person name="Lemon S.J."/>
            <person name="Lewis L.R."/>
            <person name="Li B."/>
            <person name="Liu Y."/>
            <person name="Liu Y.-S."/>
            <person name="Lopez J."/>
            <person name="Lozado R.J."/>
            <person name="Lu J."/>
            <person name="Madu R.C."/>
            <person name="Maheshwari M."/>
            <person name="Maheshwari R."/>
            <person name="Malloy K."/>
            <person name="Martinez E."/>
            <person name="Mathew T."/>
            <person name="Mercado I.C."/>
            <person name="Mercado C."/>
            <person name="Meyer B."/>
            <person name="Montgomery K."/>
            <person name="Morgan M.B."/>
            <person name="Munidasa M."/>
            <person name="Nazareth L.V."/>
            <person name="Nelson J."/>
            <person name="Ng B.M."/>
            <person name="Nguyen N.B."/>
            <person name="Nguyen P.Q."/>
            <person name="Nguyen T."/>
            <person name="Obregon M."/>
            <person name="Okwuonu G.O."/>
            <person name="Onwere C.G."/>
            <person name="Orozco G."/>
            <person name="Parra A."/>
            <person name="Patel S."/>
            <person name="Patil S."/>
            <person name="Perez A."/>
            <person name="Perez Y."/>
            <person name="Pham C."/>
            <person name="Primus E.L."/>
            <person name="Pu L.-L."/>
            <person name="Puazo M."/>
            <person name="Qin X."/>
            <person name="Quiroz J.B."/>
            <person name="Reese J."/>
            <person name="Richards S."/>
            <person name="Rives C.M."/>
            <person name="Robberts R."/>
            <person name="Ruiz S.J."/>
            <person name="Ruiz M.J."/>
            <person name="Santibanez J."/>
            <person name="Schneider B.W."/>
            <person name="Sisson I."/>
            <person name="Smith M."/>
            <person name="Sodergren E."/>
            <person name="Song X.-Z."/>
            <person name="Song B.B."/>
            <person name="Summersgill H."/>
            <person name="Thelus R."/>
            <person name="Thornton R.D."/>
            <person name="Trejos Z.Y."/>
            <person name="Usmani K."/>
            <person name="Vattathil S."/>
            <person name="Villasana D."/>
            <person name="Walker D.L."/>
            <person name="Wang S."/>
            <person name="Wang K."/>
            <person name="White C.S."/>
            <person name="Williams A.C."/>
            <person name="Williamson J."/>
            <person name="Wilson K."/>
            <person name="Woghiren I.O."/>
            <person name="Woodworth J.R."/>
            <person name="Worley K.C."/>
            <person name="Wright R.A."/>
            <person name="Wu W."/>
            <person name="Young L."/>
            <person name="Zhang L."/>
            <person name="Zhang J."/>
            <person name="Zhu Y."/>
            <person name="Muzny D.M."/>
            <person name="Weinstock G."/>
            <person name="Gibbs R.A."/>
        </authorList>
    </citation>
    <scope>NUCLEOTIDE SEQUENCE [LARGE SCALE GENOMIC DNA]</scope>
    <source>
        <strain evidence="11">LSR1</strain>
    </source>
</reference>
<dbReference type="OrthoDB" id="10069608at2759"/>
<dbReference type="InterPro" id="IPR036388">
    <property type="entry name" value="WH-like_DNA-bd_sf"/>
</dbReference>
<dbReference type="GO" id="GO:0006334">
    <property type="term" value="P:nucleosome assembly"/>
    <property type="evidence" value="ECO:0007669"/>
    <property type="project" value="InterPro"/>
</dbReference>
<evidence type="ECO:0000256" key="6">
    <source>
        <dbReference type="ARBA" id="ARBA00023242"/>
    </source>
</evidence>
<dbReference type="PROSITE" id="PS51504">
    <property type="entry name" value="H15"/>
    <property type="match status" value="1"/>
</dbReference>
<proteinExistence type="inferred from homology"/>
<dbReference type="FunFam" id="1.10.10.10:FF:000140">
    <property type="entry name" value="Histone H1.0"/>
    <property type="match status" value="1"/>
</dbReference>
<dbReference type="GO" id="GO:0045910">
    <property type="term" value="P:negative regulation of DNA recombination"/>
    <property type="evidence" value="ECO:0007669"/>
    <property type="project" value="TreeGrafter"/>
</dbReference>
<feature type="compositionally biased region" description="Basic residues" evidence="8">
    <location>
        <begin position="175"/>
        <end position="185"/>
    </location>
</feature>
<dbReference type="EnsemblMetazoa" id="XM_008191827.3">
    <property type="protein sequence ID" value="XP_008190049.1"/>
    <property type="gene ID" value="LOC103311944"/>
</dbReference>
<dbReference type="Gene3D" id="1.10.10.10">
    <property type="entry name" value="Winged helix-like DNA-binding domain superfamily/Winged helix DNA-binding domain"/>
    <property type="match status" value="1"/>
</dbReference>
<feature type="domain" description="H15" evidence="9">
    <location>
        <begin position="37"/>
        <end position="111"/>
    </location>
</feature>
<dbReference type="RefSeq" id="XP_008190049.1">
    <property type="nucleotide sequence ID" value="XM_008191827.2"/>
</dbReference>
<evidence type="ECO:0000256" key="8">
    <source>
        <dbReference type="SAM" id="MobiDB-lite"/>
    </source>
</evidence>
<evidence type="ECO:0000256" key="5">
    <source>
        <dbReference type="ARBA" id="ARBA00023125"/>
    </source>
</evidence>
<name>A0A8R2FE66_ACYPI</name>
<protein>
    <recommendedName>
        <fullName evidence="9">H15 domain-containing protein</fullName>
    </recommendedName>
</protein>
<evidence type="ECO:0000313" key="11">
    <source>
        <dbReference type="Proteomes" id="UP000007819"/>
    </source>
</evidence>
<dbReference type="GO" id="GO:0031492">
    <property type="term" value="F:nucleosomal DNA binding"/>
    <property type="evidence" value="ECO:0007669"/>
    <property type="project" value="TreeGrafter"/>
</dbReference>
<comment type="function">
    <text evidence="1">Histones H1 are necessary for the condensation of nucleosome chains into higher-order structures.</text>
</comment>
<evidence type="ECO:0000256" key="1">
    <source>
        <dbReference type="ARBA" id="ARBA00002809"/>
    </source>
</evidence>
<dbReference type="Pfam" id="PF00538">
    <property type="entry name" value="Linker_histone"/>
    <property type="match status" value="1"/>
</dbReference>